<evidence type="ECO:0000256" key="6">
    <source>
        <dbReference type="ARBA" id="ARBA00022989"/>
    </source>
</evidence>
<dbReference type="PANTHER" id="PTHR11690:SF132">
    <property type="entry name" value="AMILORIDE-SENSITIVE SODIUM CHANNEL SUBUNIT DELTA"/>
    <property type="match status" value="1"/>
</dbReference>
<keyword evidence="4" id="KW-1003">Cell membrane</keyword>
<evidence type="ECO:0000256" key="3">
    <source>
        <dbReference type="ARBA" id="ARBA00022461"/>
    </source>
</evidence>
<keyword evidence="11 16" id="KW-0407">Ion channel</keyword>
<evidence type="ECO:0000256" key="4">
    <source>
        <dbReference type="ARBA" id="ARBA00022475"/>
    </source>
</evidence>
<evidence type="ECO:0000256" key="9">
    <source>
        <dbReference type="ARBA" id="ARBA00023136"/>
    </source>
</evidence>
<name>A0A6P9D485_PANGU</name>
<dbReference type="GeneID" id="117675856"/>
<dbReference type="GO" id="GO:0015280">
    <property type="term" value="F:ligand-gated sodium channel activity"/>
    <property type="evidence" value="ECO:0007669"/>
    <property type="project" value="InterPro"/>
</dbReference>
<dbReference type="Gene3D" id="2.60.470.10">
    <property type="entry name" value="Acid-sensing ion channels like domains"/>
    <property type="match status" value="1"/>
</dbReference>
<dbReference type="NCBIfam" id="TIGR00859">
    <property type="entry name" value="ENaC"/>
    <property type="match status" value="1"/>
</dbReference>
<evidence type="ECO:0000256" key="2">
    <source>
        <dbReference type="ARBA" id="ARBA00022448"/>
    </source>
</evidence>
<keyword evidence="9 14" id="KW-0472">Membrane</keyword>
<dbReference type="PRINTS" id="PR01078">
    <property type="entry name" value="AMINACHANNEL"/>
</dbReference>
<dbReference type="CTD" id="6339"/>
<dbReference type="GO" id="GO:0034706">
    <property type="term" value="C:sodium channel complex"/>
    <property type="evidence" value="ECO:0007669"/>
    <property type="project" value="TreeGrafter"/>
</dbReference>
<evidence type="ECO:0000313" key="16">
    <source>
        <dbReference type="RefSeq" id="XP_034290788.1"/>
    </source>
</evidence>
<dbReference type="GO" id="GO:0005886">
    <property type="term" value="C:plasma membrane"/>
    <property type="evidence" value="ECO:0007669"/>
    <property type="project" value="UniProtKB-SubCell"/>
</dbReference>
<proteinExistence type="predicted"/>
<dbReference type="Gene3D" id="1.10.287.770">
    <property type="entry name" value="YojJ-like"/>
    <property type="match status" value="1"/>
</dbReference>
<dbReference type="InterPro" id="IPR020903">
    <property type="entry name" value="ENaC_CS"/>
</dbReference>
<accession>A0A6P9D485</accession>
<reference evidence="16" key="1">
    <citation type="submission" date="2025-08" db="UniProtKB">
        <authorList>
            <consortium name="RefSeq"/>
        </authorList>
    </citation>
    <scope>IDENTIFICATION</scope>
    <source>
        <tissue evidence="16">Blood</tissue>
    </source>
</reference>
<feature type="region of interest" description="Disordered" evidence="13">
    <location>
        <begin position="588"/>
        <end position="609"/>
    </location>
</feature>
<dbReference type="KEGG" id="pgut:117675856"/>
<dbReference type="OMA" id="KPEASHM"/>
<keyword evidence="15" id="KW-1185">Reference proteome</keyword>
<dbReference type="OrthoDB" id="6238402at2759"/>
<comment type="subcellular location">
    <subcellularLocation>
        <location evidence="1">Cell membrane</location>
        <topology evidence="1">Multi-pass membrane protein</topology>
    </subcellularLocation>
</comment>
<gene>
    <name evidence="16" type="primary">SCNN1D</name>
</gene>
<organism evidence="15 16">
    <name type="scientific">Pantherophis guttatus</name>
    <name type="common">Corn snake</name>
    <name type="synonym">Elaphe guttata</name>
    <dbReference type="NCBI Taxonomy" id="94885"/>
    <lineage>
        <taxon>Eukaryota</taxon>
        <taxon>Metazoa</taxon>
        <taxon>Chordata</taxon>
        <taxon>Craniata</taxon>
        <taxon>Vertebrata</taxon>
        <taxon>Euteleostomi</taxon>
        <taxon>Lepidosauria</taxon>
        <taxon>Squamata</taxon>
        <taxon>Bifurcata</taxon>
        <taxon>Unidentata</taxon>
        <taxon>Episquamata</taxon>
        <taxon>Toxicofera</taxon>
        <taxon>Serpentes</taxon>
        <taxon>Colubroidea</taxon>
        <taxon>Colubridae</taxon>
        <taxon>Colubrinae</taxon>
        <taxon>Pantherophis</taxon>
    </lineage>
</organism>
<evidence type="ECO:0000256" key="10">
    <source>
        <dbReference type="ARBA" id="ARBA00023201"/>
    </source>
</evidence>
<keyword evidence="8" id="KW-0406">Ion transport</keyword>
<dbReference type="Proteomes" id="UP001652622">
    <property type="component" value="Unplaced"/>
</dbReference>
<dbReference type="AlphaFoldDB" id="A0A6P9D485"/>
<keyword evidence="6 14" id="KW-1133">Transmembrane helix</keyword>
<evidence type="ECO:0000256" key="11">
    <source>
        <dbReference type="ARBA" id="ARBA00023303"/>
    </source>
</evidence>
<dbReference type="PANTHER" id="PTHR11690">
    <property type="entry name" value="AMILORIDE-SENSITIVE SODIUM CHANNEL-RELATED"/>
    <property type="match status" value="1"/>
</dbReference>
<evidence type="ECO:0000256" key="7">
    <source>
        <dbReference type="ARBA" id="ARBA00023053"/>
    </source>
</evidence>
<evidence type="ECO:0000256" key="14">
    <source>
        <dbReference type="SAM" id="Phobius"/>
    </source>
</evidence>
<feature type="transmembrane region" description="Helical" evidence="14">
    <location>
        <begin position="67"/>
        <end position="91"/>
    </location>
</feature>
<feature type="transmembrane region" description="Helical" evidence="14">
    <location>
        <begin position="520"/>
        <end position="550"/>
    </location>
</feature>
<keyword evidence="10" id="KW-0739">Sodium transport</keyword>
<dbReference type="InterPro" id="IPR004724">
    <property type="entry name" value="ENaC_chordates"/>
</dbReference>
<dbReference type="InterPro" id="IPR001873">
    <property type="entry name" value="ENaC"/>
</dbReference>
<keyword evidence="2" id="KW-0813">Transport</keyword>
<protein>
    <submittedName>
        <fullName evidence="16">Amiloride-sensitive sodium channel subunit delta isoform X1</fullName>
    </submittedName>
</protein>
<evidence type="ECO:0000256" key="5">
    <source>
        <dbReference type="ARBA" id="ARBA00022692"/>
    </source>
</evidence>
<comment type="catalytic activity">
    <reaction evidence="12">
        <text>Na(+)(in) = Na(+)(out)</text>
        <dbReference type="Rhea" id="RHEA:34963"/>
        <dbReference type="ChEBI" id="CHEBI:29101"/>
    </reaction>
</comment>
<keyword evidence="5 14" id="KW-0812">Transmembrane</keyword>
<evidence type="ECO:0000256" key="13">
    <source>
        <dbReference type="SAM" id="MobiDB-lite"/>
    </source>
</evidence>
<evidence type="ECO:0000256" key="12">
    <source>
        <dbReference type="ARBA" id="ARBA00036239"/>
    </source>
</evidence>
<dbReference type="PROSITE" id="PS01206">
    <property type="entry name" value="ASC"/>
    <property type="match status" value="1"/>
</dbReference>
<evidence type="ECO:0000256" key="8">
    <source>
        <dbReference type="ARBA" id="ARBA00023065"/>
    </source>
</evidence>
<keyword evidence="3" id="KW-0894">Sodium channel</keyword>
<dbReference type="Pfam" id="PF00858">
    <property type="entry name" value="ASC"/>
    <property type="match status" value="1"/>
</dbReference>
<evidence type="ECO:0000256" key="1">
    <source>
        <dbReference type="ARBA" id="ARBA00004651"/>
    </source>
</evidence>
<keyword evidence="7" id="KW-0915">Sodium</keyword>
<sequence>MESKLKIYRMGEVLPKETKDETKEDDAALIEFYSSFKDLFEFFCLNTTIHGTIRLVCSNSNRMKTAFWALLFLSSFAMLYWQFALIFNQYWAYPVVMSMSVHSEPKMFPAITLCNLNPSRISPVNQDIAELDNLARETLYNLYGFHIPKSTPEDVSIDISGENPGQVNSTRFHLDRNIALVKMGGKVGFRLCNTTGGNCYNKVYISGVDAVQEWYRFHYMNIMSQIPSIIKMSQNDDRFKNLIYSCQYDGEPCRTSDHEHFHHPVYGSCFTLNKNGTDKFWKAFKPGIVYGLSLILKVEQKDHIPLLSTTAGVRVMIHRHNQTPFLEHEGFDIRPGTKSTIGIKQDEVSRLGGKYSQCTNNGEDVNIKLLYNGTYTLQACLHSCFQHHMVQKCGCGYYFYPLPPGAEYCNYNKHPAWGHCFYLLYKELTDHQLICFSQCPKLCKETWYKLSAGYANWPSTKSQKWIHRALQTDHRYNITTMKSKDIAKVNIFYEQLDYYSWDESPEYNVTLVMSNMGSQWSLWFGSSVLSVVEMFEFLVDVIILSLIFFYRRLTAKRRHKVSSPPKMPSVSLTLEKYRYIEEGLATDQDAEKSQTSYENPSFVHDEGLPPYSKYNKYQMPELYPPVVLHRFKHQEDQGTHQDHKS</sequence>
<dbReference type="RefSeq" id="XP_034290788.1">
    <property type="nucleotide sequence ID" value="XM_034434897.1"/>
</dbReference>
<evidence type="ECO:0000313" key="15">
    <source>
        <dbReference type="Proteomes" id="UP001652622"/>
    </source>
</evidence>